<dbReference type="EMBL" id="JACYTP010000014">
    <property type="protein sequence ID" value="MBD8514581.1"/>
    <property type="molecule type" value="Genomic_DNA"/>
</dbReference>
<protein>
    <recommendedName>
        <fullName evidence="1">PLAT domain-containing protein</fullName>
    </recommendedName>
</protein>
<gene>
    <name evidence="2" type="ORF">IFO68_18015</name>
</gene>
<dbReference type="SUPFAM" id="SSF49723">
    <property type="entry name" value="Lipase/lipooxygenase domain (PLAT/LH2 domain)"/>
    <property type="match status" value="1"/>
</dbReference>
<reference evidence="2 3" key="1">
    <citation type="submission" date="2020-09" db="EMBL/GenBank/DDBJ databases">
        <title>Photobacterium sp. CAU 1568 isolated from sand of Sido Beach.</title>
        <authorList>
            <person name="Kim W."/>
        </authorList>
    </citation>
    <scope>NUCLEOTIDE SEQUENCE [LARGE SCALE GENOMIC DNA]</scope>
    <source>
        <strain evidence="2 3">CAU 1568</strain>
    </source>
</reference>
<dbReference type="Proteomes" id="UP000649768">
    <property type="component" value="Unassembled WGS sequence"/>
</dbReference>
<keyword evidence="3" id="KW-1185">Reference proteome</keyword>
<dbReference type="RefSeq" id="WP_192017207.1">
    <property type="nucleotide sequence ID" value="NZ_JACYTP010000014.1"/>
</dbReference>
<dbReference type="InterPro" id="IPR001024">
    <property type="entry name" value="PLAT/LH2_dom"/>
</dbReference>
<evidence type="ECO:0000259" key="1">
    <source>
        <dbReference type="PROSITE" id="PS50095"/>
    </source>
</evidence>
<dbReference type="PANTHER" id="PTHR31718:SF60">
    <property type="entry name" value="LIPOXYGENASE HOMOLOGY DOMAIN-CONTAINING PROTEIN 1"/>
    <property type="match status" value="1"/>
</dbReference>
<proteinExistence type="predicted"/>
<dbReference type="Gene3D" id="2.60.60.20">
    <property type="entry name" value="PLAT/LH2 domain"/>
    <property type="match status" value="1"/>
</dbReference>
<evidence type="ECO:0000313" key="3">
    <source>
        <dbReference type="Proteomes" id="UP000649768"/>
    </source>
</evidence>
<dbReference type="Pfam" id="PF01477">
    <property type="entry name" value="PLAT"/>
    <property type="match status" value="1"/>
</dbReference>
<accession>A0ABR9BSL7</accession>
<dbReference type="PROSITE" id="PS50095">
    <property type="entry name" value="PLAT"/>
    <property type="match status" value="1"/>
</dbReference>
<sequence>MSYDYEIITITNTDSGDNTKNPVYVKLQSTSETGPEKKLSSENFNQGELFSIVLNGLTTGNAPLTNEVFRLDGKDAWSLNSTWVTRINDGQCFAGGGAWLDNHASKTVGLSQYNGGDSTHRDKADSSFILTIKTSNDDHAGSNNAVYIKLFDSYGNASTFTHIDQPLNDWQTGKTDTVEVKVSVPLIGPITRLMLNKPGTQGWKPESISVRSKIYSELSTHFTVNSWLDGEKRWWFGAAD</sequence>
<name>A0ABR9BSL7_9GAMM</name>
<evidence type="ECO:0000313" key="2">
    <source>
        <dbReference type="EMBL" id="MBD8514581.1"/>
    </source>
</evidence>
<organism evidence="2 3">
    <name type="scientific">Photobacterium arenosum</name>
    <dbReference type="NCBI Taxonomy" id="2774143"/>
    <lineage>
        <taxon>Bacteria</taxon>
        <taxon>Pseudomonadati</taxon>
        <taxon>Pseudomonadota</taxon>
        <taxon>Gammaproteobacteria</taxon>
        <taxon>Vibrionales</taxon>
        <taxon>Vibrionaceae</taxon>
        <taxon>Photobacterium</taxon>
    </lineage>
</organism>
<dbReference type="InterPro" id="IPR036392">
    <property type="entry name" value="PLAT/LH2_dom_sf"/>
</dbReference>
<feature type="domain" description="PLAT" evidence="1">
    <location>
        <begin position="126"/>
        <end position="240"/>
    </location>
</feature>
<dbReference type="PANTHER" id="PTHR31718">
    <property type="entry name" value="PLAT DOMAIN-CONTAINING PROTEIN"/>
    <property type="match status" value="1"/>
</dbReference>
<comment type="caution">
    <text evidence="2">The sequence shown here is derived from an EMBL/GenBank/DDBJ whole genome shotgun (WGS) entry which is preliminary data.</text>
</comment>